<accession>A0A2A6CXN3</accession>
<dbReference type="PROSITE" id="PS50157">
    <property type="entry name" value="ZINC_FINGER_C2H2_2"/>
    <property type="match status" value="4"/>
</dbReference>
<dbReference type="Gene3D" id="3.30.160.60">
    <property type="entry name" value="Classic Zinc Finger"/>
    <property type="match status" value="3"/>
</dbReference>
<dbReference type="InterPro" id="IPR036236">
    <property type="entry name" value="Znf_C2H2_sf"/>
</dbReference>
<dbReference type="EnsemblMetazoa" id="PPA36346.1">
    <property type="protein sequence ID" value="PPA36346.1"/>
    <property type="gene ID" value="WBGene00274715"/>
</dbReference>
<dbReference type="PANTHER" id="PTHR16515">
    <property type="entry name" value="PR DOMAIN ZINC FINGER PROTEIN"/>
    <property type="match status" value="1"/>
</dbReference>
<keyword evidence="4" id="KW-0863">Zinc-finger</keyword>
<evidence type="ECO:0000256" key="3">
    <source>
        <dbReference type="ARBA" id="ARBA00022737"/>
    </source>
</evidence>
<keyword evidence="6" id="KW-0539">Nucleus</keyword>
<evidence type="ECO:0000256" key="6">
    <source>
        <dbReference type="ARBA" id="ARBA00023242"/>
    </source>
</evidence>
<comment type="subcellular location">
    <subcellularLocation>
        <location evidence="1">Nucleus</location>
    </subcellularLocation>
</comment>
<evidence type="ECO:0000256" key="5">
    <source>
        <dbReference type="ARBA" id="ARBA00022833"/>
    </source>
</evidence>
<dbReference type="InterPro" id="IPR050331">
    <property type="entry name" value="Zinc_finger"/>
</dbReference>
<keyword evidence="5" id="KW-0862">Zinc</keyword>
<dbReference type="PROSITE" id="PS00028">
    <property type="entry name" value="ZINC_FINGER_C2H2_1"/>
    <property type="match status" value="4"/>
</dbReference>
<dbReference type="FunFam" id="3.30.160.60:FF:000110">
    <property type="entry name" value="Zinc finger protein-like"/>
    <property type="match status" value="1"/>
</dbReference>
<evidence type="ECO:0000313" key="7">
    <source>
        <dbReference type="EnsemblMetazoa" id="PPA36346.1"/>
    </source>
</evidence>
<name>A0A2A6CXN3_PRIPA</name>
<dbReference type="SUPFAM" id="SSF57667">
    <property type="entry name" value="beta-beta-alpha zinc fingers"/>
    <property type="match status" value="3"/>
</dbReference>
<dbReference type="PANTHER" id="PTHR16515:SF66">
    <property type="entry name" value="C2H2-TYPE DOMAIN-CONTAINING PROTEIN"/>
    <property type="match status" value="1"/>
</dbReference>
<sequence length="272" mass="31881">MRMTLYVKFRILLDDRIAGSVGKAAHMIKVMIQRYPDTEVCCIDIAIRVSLTIKLQVLKLCDSLEKKSLSLLHEDESRKPPSPEMIRKIKPTISGKFECEICKKLYKSVKILRQHRRIHLPSYISKKEKRFKCEKCEKIYSTAYSLSLHAQSHLSAIEEKRPYKCGSCEKRFSSPSNLKNPQKTHLPLNDPSRLKFKCEICEKMFTRNENFMCHKRSHKETGPFKCGFCKRVFSIYRALCFHESVAHNLTYKIVKKMIKSELEDEKNVKIEE</sequence>
<evidence type="ECO:0000256" key="2">
    <source>
        <dbReference type="ARBA" id="ARBA00022723"/>
    </source>
</evidence>
<gene>
    <name evidence="7" type="primary">WBGene00274715</name>
</gene>
<dbReference type="OrthoDB" id="40579at2759"/>
<proteinExistence type="predicted"/>
<dbReference type="SMART" id="SM00355">
    <property type="entry name" value="ZnF_C2H2"/>
    <property type="match status" value="5"/>
</dbReference>
<dbReference type="InterPro" id="IPR013087">
    <property type="entry name" value="Znf_C2H2_type"/>
</dbReference>
<evidence type="ECO:0000256" key="4">
    <source>
        <dbReference type="ARBA" id="ARBA00022771"/>
    </source>
</evidence>
<organism evidence="7 8">
    <name type="scientific">Pristionchus pacificus</name>
    <name type="common">Parasitic nematode worm</name>
    <dbReference type="NCBI Taxonomy" id="54126"/>
    <lineage>
        <taxon>Eukaryota</taxon>
        <taxon>Metazoa</taxon>
        <taxon>Ecdysozoa</taxon>
        <taxon>Nematoda</taxon>
        <taxon>Chromadorea</taxon>
        <taxon>Rhabditida</taxon>
        <taxon>Rhabditina</taxon>
        <taxon>Diplogasteromorpha</taxon>
        <taxon>Diplogasteroidea</taxon>
        <taxon>Neodiplogasteridae</taxon>
        <taxon>Pristionchus</taxon>
    </lineage>
</organism>
<dbReference type="GO" id="GO:0005634">
    <property type="term" value="C:nucleus"/>
    <property type="evidence" value="ECO:0007669"/>
    <property type="project" value="UniProtKB-SubCell"/>
</dbReference>
<keyword evidence="8" id="KW-1185">Reference proteome</keyword>
<dbReference type="Proteomes" id="UP000005239">
    <property type="component" value="Unassembled WGS sequence"/>
</dbReference>
<dbReference type="Pfam" id="PF12874">
    <property type="entry name" value="zf-met"/>
    <property type="match status" value="2"/>
</dbReference>
<evidence type="ECO:0000256" key="1">
    <source>
        <dbReference type="ARBA" id="ARBA00004123"/>
    </source>
</evidence>
<evidence type="ECO:0000313" key="8">
    <source>
        <dbReference type="Proteomes" id="UP000005239"/>
    </source>
</evidence>
<protein>
    <submittedName>
        <fullName evidence="7">Zinc finger protein</fullName>
    </submittedName>
</protein>
<reference evidence="8" key="1">
    <citation type="journal article" date="2008" name="Nat. Genet.">
        <title>The Pristionchus pacificus genome provides a unique perspective on nematode lifestyle and parasitism.</title>
        <authorList>
            <person name="Dieterich C."/>
            <person name="Clifton S.W."/>
            <person name="Schuster L.N."/>
            <person name="Chinwalla A."/>
            <person name="Delehaunty K."/>
            <person name="Dinkelacker I."/>
            <person name="Fulton L."/>
            <person name="Fulton R."/>
            <person name="Godfrey J."/>
            <person name="Minx P."/>
            <person name="Mitreva M."/>
            <person name="Roeseler W."/>
            <person name="Tian H."/>
            <person name="Witte H."/>
            <person name="Yang S.P."/>
            <person name="Wilson R.K."/>
            <person name="Sommer R.J."/>
        </authorList>
    </citation>
    <scope>NUCLEOTIDE SEQUENCE [LARGE SCALE GENOMIC DNA]</scope>
    <source>
        <strain evidence="8">PS312</strain>
    </source>
</reference>
<keyword evidence="2" id="KW-0479">Metal-binding</keyword>
<keyword evidence="3" id="KW-0677">Repeat</keyword>
<dbReference type="GO" id="GO:0008270">
    <property type="term" value="F:zinc ion binding"/>
    <property type="evidence" value="ECO:0007669"/>
    <property type="project" value="UniProtKB-KW"/>
</dbReference>
<reference evidence="7" key="2">
    <citation type="submission" date="2022-06" db="UniProtKB">
        <authorList>
            <consortium name="EnsemblMetazoa"/>
        </authorList>
    </citation>
    <scope>IDENTIFICATION</scope>
    <source>
        <strain evidence="7">PS312</strain>
    </source>
</reference>
<accession>A0A8R1YTZ1</accession>
<dbReference type="Pfam" id="PF00096">
    <property type="entry name" value="zf-C2H2"/>
    <property type="match status" value="1"/>
</dbReference>
<dbReference type="AlphaFoldDB" id="A0A2A6CXN3"/>